<dbReference type="PhylomeDB" id="K4ATV6"/>
<reference evidence="1" key="2">
    <citation type="submission" date="2015-06" db="UniProtKB">
        <authorList>
            <consortium name="EnsemblPlants"/>
        </authorList>
    </citation>
    <scope>IDENTIFICATION</scope>
    <source>
        <strain evidence="1">cv. Heinz 1706</strain>
    </source>
</reference>
<name>K4ATV6_SOLLC</name>
<dbReference type="HOGENOM" id="CLU_1201594_0_0_1"/>
<proteinExistence type="predicted"/>
<evidence type="ECO:0000313" key="1">
    <source>
        <dbReference type="EnsemblPlants" id="Solyc01g011170.1.1"/>
    </source>
</evidence>
<dbReference type="PANTHER" id="PTHR38146:SF8">
    <property type="entry name" value="TIFY DOMAIN-CONTAINING PROTEIN"/>
    <property type="match status" value="1"/>
</dbReference>
<protein>
    <submittedName>
        <fullName evidence="1">Uncharacterized protein</fullName>
    </submittedName>
</protein>
<keyword evidence="2" id="KW-1185">Reference proteome</keyword>
<reference evidence="1" key="1">
    <citation type="journal article" date="2012" name="Nature">
        <title>The tomato genome sequence provides insights into fleshy fruit evolution.</title>
        <authorList>
            <consortium name="Tomato Genome Consortium"/>
        </authorList>
    </citation>
    <scope>NUCLEOTIDE SEQUENCE [LARGE SCALE GENOMIC DNA]</scope>
    <source>
        <strain evidence="1">cv. Heinz 1706</strain>
    </source>
</reference>
<dbReference type="PANTHER" id="PTHR38146">
    <property type="entry name" value="30S RIBOSOMAL PROTEIN S12, CHLOROPLASTIC"/>
    <property type="match status" value="1"/>
</dbReference>
<sequence length="231" mass="26638">MPMTFLYEGNTTSLDDSIDKAVNILAFVESSKFSDACPSGKKVCVETLSRDLSLGRSISLTRFSKKPNTRRMIYYNLLKGQKSRMTFYQTMEANVILKFAKRSKIKNDFSSNYGDNENIHQLVAGKWHKCYAYDFFYKGNTTSLDESIDKAINILAFVENSKFSDECPSGKKVCVETLSGDQHLIRRNSMLGFSEKQKERKWLENCTFDYCYWEMVANFNVSSDKVFINQM</sequence>
<dbReference type="EnsemblPlants" id="Solyc01g011170.1.1">
    <property type="protein sequence ID" value="Solyc01g011170.1.1"/>
    <property type="gene ID" value="Solyc01g011170.1"/>
</dbReference>
<dbReference type="PaxDb" id="4081-Solyc01g011170.1.1"/>
<dbReference type="Gramene" id="Solyc01g011170.1.1">
    <property type="protein sequence ID" value="Solyc01g011170.1.1"/>
    <property type="gene ID" value="Solyc01g011170.1"/>
</dbReference>
<organism evidence="1">
    <name type="scientific">Solanum lycopersicum</name>
    <name type="common">Tomato</name>
    <name type="synonym">Lycopersicon esculentum</name>
    <dbReference type="NCBI Taxonomy" id="4081"/>
    <lineage>
        <taxon>Eukaryota</taxon>
        <taxon>Viridiplantae</taxon>
        <taxon>Streptophyta</taxon>
        <taxon>Embryophyta</taxon>
        <taxon>Tracheophyta</taxon>
        <taxon>Spermatophyta</taxon>
        <taxon>Magnoliopsida</taxon>
        <taxon>eudicotyledons</taxon>
        <taxon>Gunneridae</taxon>
        <taxon>Pentapetalae</taxon>
        <taxon>asterids</taxon>
        <taxon>lamiids</taxon>
        <taxon>Solanales</taxon>
        <taxon>Solanaceae</taxon>
        <taxon>Solanoideae</taxon>
        <taxon>Solaneae</taxon>
        <taxon>Solanum</taxon>
        <taxon>Solanum subgen. Lycopersicon</taxon>
    </lineage>
</organism>
<dbReference type="Proteomes" id="UP000004994">
    <property type="component" value="Chromosome 1"/>
</dbReference>
<dbReference type="InParanoid" id="K4ATV6"/>
<accession>K4ATV6</accession>
<dbReference type="AlphaFoldDB" id="K4ATV6"/>
<evidence type="ECO:0000313" key="2">
    <source>
        <dbReference type="Proteomes" id="UP000004994"/>
    </source>
</evidence>